<dbReference type="PRINTS" id="PR00111">
    <property type="entry name" value="ABHYDROLASE"/>
</dbReference>
<accession>A0AA52EFN0</accession>
<dbReference type="InterPro" id="IPR000073">
    <property type="entry name" value="AB_hydrolase_1"/>
</dbReference>
<dbReference type="GO" id="GO:0034338">
    <property type="term" value="F:short-chain carboxylesterase activity"/>
    <property type="evidence" value="ECO:0007669"/>
    <property type="project" value="TreeGrafter"/>
</dbReference>
<gene>
    <name evidence="4" type="ORF">QGN29_08830</name>
</gene>
<evidence type="ECO:0000313" key="5">
    <source>
        <dbReference type="Proteomes" id="UP001268683"/>
    </source>
</evidence>
<evidence type="ECO:0000313" key="4">
    <source>
        <dbReference type="EMBL" id="WND01662.1"/>
    </source>
</evidence>
<dbReference type="GO" id="GO:0047372">
    <property type="term" value="F:monoacylglycerol lipase activity"/>
    <property type="evidence" value="ECO:0007669"/>
    <property type="project" value="TreeGrafter"/>
</dbReference>
<feature type="active site" description="Charge relay system" evidence="2">
    <location>
        <position position="149"/>
    </location>
</feature>
<feature type="active site" description="Charge relay system" evidence="2">
    <location>
        <position position="299"/>
    </location>
</feature>
<dbReference type="SUPFAM" id="SSF53474">
    <property type="entry name" value="alpha/beta-Hydrolases"/>
    <property type="match status" value="1"/>
</dbReference>
<comment type="similarity">
    <text evidence="1">Belongs to the AB hydrolase superfamily. AB hydrolase 4 family.</text>
</comment>
<dbReference type="AlphaFoldDB" id="A0AA52EFN0"/>
<feature type="domain" description="Serine aminopeptidase S33" evidence="3">
    <location>
        <begin position="70"/>
        <end position="277"/>
    </location>
</feature>
<proteinExistence type="inferred from homology"/>
<dbReference type="InterPro" id="IPR029058">
    <property type="entry name" value="AB_hydrolase_fold"/>
</dbReference>
<dbReference type="InterPro" id="IPR022742">
    <property type="entry name" value="Hydrolase_4"/>
</dbReference>
<sequence>MKCIGRPLKQTVAPFKSRFPWWGADLQTIRSSLYVEEGITETYRLAIPIDGDNKISVAVNDPSEPWTGKLLLLSHGMGGTEGSGYMRRTARYFLDRGWKVARLNMRGAGKSAETSAPPYHAGLTGDLSAVLTGLTECEPEADIFLMGFSLGGNLTLKYLAEGDVPENVKAAVSISAPIDLTAASAVLSKKRNALYVTYLVNQLKRDLKKAPSVMAPDALEKIRFIRELDDQLIAPSFSFKDRFDYYEQMSAGQFMHRIKTPTLAIHSEDDPWIPYETYLKAVKNDHPFVSILLTEAGGHVGFFGKGSKINWFIPVAYDYFISESATS</sequence>
<dbReference type="Gene3D" id="3.40.50.1820">
    <property type="entry name" value="alpha/beta hydrolase"/>
    <property type="match status" value="1"/>
</dbReference>
<protein>
    <submittedName>
        <fullName evidence="4">Alpha/beta fold hydrolase</fullName>
    </submittedName>
</protein>
<evidence type="ECO:0000256" key="2">
    <source>
        <dbReference type="PIRSR" id="PIRSR005211-1"/>
    </source>
</evidence>
<evidence type="ECO:0000256" key="1">
    <source>
        <dbReference type="ARBA" id="ARBA00010884"/>
    </source>
</evidence>
<name>A0AA52EFN0_9PROT</name>
<dbReference type="Pfam" id="PF12146">
    <property type="entry name" value="Hydrolase_4"/>
    <property type="match status" value="1"/>
</dbReference>
<dbReference type="InterPro" id="IPR050960">
    <property type="entry name" value="AB_hydrolase_4_sf"/>
</dbReference>
<dbReference type="KEGG" id="tmk:QGN29_08830"/>
<feature type="active site" description="Charge relay system" evidence="2">
    <location>
        <position position="270"/>
    </location>
</feature>
<dbReference type="PANTHER" id="PTHR10794:SF94">
    <property type="entry name" value="ESTERASE YHET-RELATED"/>
    <property type="match status" value="1"/>
</dbReference>
<dbReference type="RefSeq" id="WP_310797491.1">
    <property type="nucleotide sequence ID" value="NZ_CP123872.1"/>
</dbReference>
<dbReference type="EMBL" id="CP123872">
    <property type="protein sequence ID" value="WND01662.1"/>
    <property type="molecule type" value="Genomic_DNA"/>
</dbReference>
<dbReference type="PIRSF" id="PIRSF005211">
    <property type="entry name" value="Ab_hydro_YheT"/>
    <property type="match status" value="1"/>
</dbReference>
<dbReference type="InterPro" id="IPR012020">
    <property type="entry name" value="ABHD4"/>
</dbReference>
<dbReference type="PANTHER" id="PTHR10794">
    <property type="entry name" value="ABHYDROLASE DOMAIN-CONTAINING PROTEIN"/>
    <property type="match status" value="1"/>
</dbReference>
<keyword evidence="4" id="KW-0378">Hydrolase</keyword>
<organism evidence="4 5">
    <name type="scientific">Temperatibacter marinus</name>
    <dbReference type="NCBI Taxonomy" id="1456591"/>
    <lineage>
        <taxon>Bacteria</taxon>
        <taxon>Pseudomonadati</taxon>
        <taxon>Pseudomonadota</taxon>
        <taxon>Alphaproteobacteria</taxon>
        <taxon>Kordiimonadales</taxon>
        <taxon>Temperatibacteraceae</taxon>
        <taxon>Temperatibacter</taxon>
    </lineage>
</organism>
<dbReference type="Proteomes" id="UP001268683">
    <property type="component" value="Chromosome"/>
</dbReference>
<evidence type="ECO:0000259" key="3">
    <source>
        <dbReference type="Pfam" id="PF12146"/>
    </source>
</evidence>
<reference evidence="4" key="1">
    <citation type="submission" date="2023-04" db="EMBL/GenBank/DDBJ databases">
        <title>Complete genome sequence of Temperatibacter marinus.</title>
        <authorList>
            <person name="Rong J.-C."/>
            <person name="Yi M.-L."/>
            <person name="Zhao Q."/>
        </authorList>
    </citation>
    <scope>NUCLEOTIDE SEQUENCE</scope>
    <source>
        <strain evidence="4">NBRC 110045</strain>
    </source>
</reference>
<keyword evidence="5" id="KW-1185">Reference proteome</keyword>